<dbReference type="GO" id="GO:0046983">
    <property type="term" value="F:protein dimerization activity"/>
    <property type="evidence" value="ECO:0007669"/>
    <property type="project" value="InterPro"/>
</dbReference>
<dbReference type="Gene3D" id="1.10.287.1350">
    <property type="match status" value="1"/>
</dbReference>
<evidence type="ECO:0000259" key="6">
    <source>
        <dbReference type="Pfam" id="PF08100"/>
    </source>
</evidence>
<dbReference type="InterPro" id="IPR036390">
    <property type="entry name" value="WH_DNA-bd_sf"/>
</dbReference>
<accession>A0A2P7S9G0</accession>
<feature type="domain" description="O-methyltransferase C-terminal" evidence="5">
    <location>
        <begin position="122"/>
        <end position="328"/>
    </location>
</feature>
<dbReference type="PANTHER" id="PTHR43712">
    <property type="entry name" value="PUTATIVE (AFU_ORTHOLOGUE AFUA_4G14580)-RELATED"/>
    <property type="match status" value="1"/>
</dbReference>
<dbReference type="PIRSF" id="PIRSF005739">
    <property type="entry name" value="O-mtase"/>
    <property type="match status" value="1"/>
</dbReference>
<keyword evidence="2 7" id="KW-0808">Transferase</keyword>
<evidence type="ECO:0000256" key="1">
    <source>
        <dbReference type="ARBA" id="ARBA00022603"/>
    </source>
</evidence>
<dbReference type="InterPro" id="IPR016461">
    <property type="entry name" value="COMT-like"/>
</dbReference>
<keyword evidence="3" id="KW-0949">S-adenosyl-L-methionine</keyword>
<dbReference type="OrthoDB" id="9766840at2"/>
<dbReference type="Gene3D" id="3.40.50.150">
    <property type="entry name" value="Vaccinia Virus protein VP39"/>
    <property type="match status" value="1"/>
</dbReference>
<evidence type="ECO:0000256" key="3">
    <source>
        <dbReference type="ARBA" id="ARBA00022691"/>
    </source>
</evidence>
<gene>
    <name evidence="7" type="ORF">C7I84_13910</name>
</gene>
<comment type="caution">
    <text evidence="7">The sequence shown here is derived from an EMBL/GenBank/DDBJ whole genome shotgun (WGS) entry which is preliminary data.</text>
</comment>
<dbReference type="PANTHER" id="PTHR43712:SF2">
    <property type="entry name" value="O-METHYLTRANSFERASE CICE"/>
    <property type="match status" value="1"/>
</dbReference>
<organism evidence="7 8">
    <name type="scientific">Kumtagia ephedrae</name>
    <dbReference type="NCBI Taxonomy" id="2116701"/>
    <lineage>
        <taxon>Bacteria</taxon>
        <taxon>Pseudomonadati</taxon>
        <taxon>Pseudomonadota</taxon>
        <taxon>Alphaproteobacteria</taxon>
        <taxon>Hyphomicrobiales</taxon>
        <taxon>Phyllobacteriaceae</taxon>
        <taxon>Kumtagia</taxon>
    </lineage>
</organism>
<dbReference type="Proteomes" id="UP000241229">
    <property type="component" value="Unassembled WGS sequence"/>
</dbReference>
<dbReference type="InterPro" id="IPR012967">
    <property type="entry name" value="COMT_dimerisation"/>
</dbReference>
<evidence type="ECO:0000313" key="7">
    <source>
        <dbReference type="EMBL" id="PSJ59114.1"/>
    </source>
</evidence>
<protein>
    <submittedName>
        <fullName evidence="7">Methyltransferase</fullName>
    </submittedName>
</protein>
<feature type="domain" description="O-methyltransferase dimerisation" evidence="6">
    <location>
        <begin position="25"/>
        <end position="98"/>
    </location>
</feature>
<dbReference type="Pfam" id="PF08100">
    <property type="entry name" value="Dimerisation"/>
    <property type="match status" value="1"/>
</dbReference>
<name>A0A2P7S9G0_9HYPH</name>
<evidence type="ECO:0000256" key="4">
    <source>
        <dbReference type="PIRSR" id="PIRSR005739-1"/>
    </source>
</evidence>
<dbReference type="InterPro" id="IPR036388">
    <property type="entry name" value="WH-like_DNA-bd_sf"/>
</dbReference>
<dbReference type="InterPro" id="IPR029063">
    <property type="entry name" value="SAM-dependent_MTases_sf"/>
</dbReference>
<dbReference type="GO" id="GO:0008171">
    <property type="term" value="F:O-methyltransferase activity"/>
    <property type="evidence" value="ECO:0007669"/>
    <property type="project" value="InterPro"/>
</dbReference>
<evidence type="ECO:0000259" key="5">
    <source>
        <dbReference type="Pfam" id="PF00891"/>
    </source>
</evidence>
<sequence>MTTIPAGRWRDRMANGDGYSRVLGLVRGLQVSKMIEIACSLGLADRIDAKARPVAELAAECGADPERLARLLRALAAFGLFSISEDGAVAHTDDSRYLRKDSAPTLHYASRYYAMPSSWAVWGAAARAMTGDTPFEAEFRKPYFSHLADNPTEAAIFDAFMRHSPDDRHAAVVAAYDFSQAERVVDVGGGSGALLKAILAAHPAPSGVLFDQAGAVAGAAGVLGELAGRCTVEAGSFFDHVPAGGHIYTLSQILHDWNDERCVEILSRCRAAIRPDGRLLVIERVLEAPPGEADSMNYLADMHMMMLFPGAKERSLAEYTALFRKAGFGGPRLIRTRSAFSIVETAPA</sequence>
<dbReference type="SUPFAM" id="SSF53335">
    <property type="entry name" value="S-adenosyl-L-methionine-dependent methyltransferases"/>
    <property type="match status" value="1"/>
</dbReference>
<dbReference type="Pfam" id="PF00891">
    <property type="entry name" value="Methyltransf_2"/>
    <property type="match status" value="1"/>
</dbReference>
<keyword evidence="1 7" id="KW-0489">Methyltransferase</keyword>
<dbReference type="EMBL" id="PXYK01000012">
    <property type="protein sequence ID" value="PSJ59114.1"/>
    <property type="molecule type" value="Genomic_DNA"/>
</dbReference>
<reference evidence="7 8" key="1">
    <citation type="submission" date="2018-03" db="EMBL/GenBank/DDBJ databases">
        <title>The draft genome of Mesorhizobium sp. 6GN-30.</title>
        <authorList>
            <person name="Liu L."/>
            <person name="Li L."/>
            <person name="Wang T."/>
            <person name="Zhang X."/>
            <person name="Liang L."/>
        </authorList>
    </citation>
    <scope>NUCLEOTIDE SEQUENCE [LARGE SCALE GENOMIC DNA]</scope>
    <source>
        <strain evidence="7 8">6GN30</strain>
    </source>
</reference>
<dbReference type="CDD" id="cd02440">
    <property type="entry name" value="AdoMet_MTases"/>
    <property type="match status" value="1"/>
</dbReference>
<dbReference type="AlphaFoldDB" id="A0A2P7S9G0"/>
<dbReference type="GO" id="GO:0032259">
    <property type="term" value="P:methylation"/>
    <property type="evidence" value="ECO:0007669"/>
    <property type="project" value="UniProtKB-KW"/>
</dbReference>
<keyword evidence="8" id="KW-1185">Reference proteome</keyword>
<dbReference type="SUPFAM" id="SSF46785">
    <property type="entry name" value="Winged helix' DNA-binding domain"/>
    <property type="match status" value="1"/>
</dbReference>
<dbReference type="PROSITE" id="PS51683">
    <property type="entry name" value="SAM_OMT_II"/>
    <property type="match status" value="1"/>
</dbReference>
<feature type="active site" description="Proton acceptor" evidence="4">
    <location>
        <position position="255"/>
    </location>
</feature>
<dbReference type="InterPro" id="IPR001077">
    <property type="entry name" value="COMT_C"/>
</dbReference>
<evidence type="ECO:0000313" key="8">
    <source>
        <dbReference type="Proteomes" id="UP000241229"/>
    </source>
</evidence>
<proteinExistence type="predicted"/>
<dbReference type="Gene3D" id="1.10.10.10">
    <property type="entry name" value="Winged helix-like DNA-binding domain superfamily/Winged helix DNA-binding domain"/>
    <property type="match status" value="1"/>
</dbReference>
<evidence type="ECO:0000256" key="2">
    <source>
        <dbReference type="ARBA" id="ARBA00022679"/>
    </source>
</evidence>